<feature type="region of interest" description="Disordered" evidence="1">
    <location>
        <begin position="12"/>
        <end position="53"/>
    </location>
</feature>
<protein>
    <submittedName>
        <fullName evidence="3">DUF397 domain-containing protein</fullName>
    </submittedName>
</protein>
<evidence type="ECO:0000313" key="3">
    <source>
        <dbReference type="EMBL" id="MPY49912.1"/>
    </source>
</evidence>
<proteinExistence type="predicted"/>
<dbReference type="Proteomes" id="UP000373149">
    <property type="component" value="Unassembled WGS sequence"/>
</dbReference>
<feature type="domain" description="DUF397" evidence="2">
    <location>
        <begin position="67"/>
        <end position="119"/>
    </location>
</feature>
<dbReference type="InterPro" id="IPR007278">
    <property type="entry name" value="DUF397"/>
</dbReference>
<accession>A0A5N8WRZ7</accession>
<keyword evidence="4" id="KW-1185">Reference proteome</keyword>
<evidence type="ECO:0000259" key="2">
    <source>
        <dbReference type="Pfam" id="PF04149"/>
    </source>
</evidence>
<sequence length="127" mass="13594">MVTSTLRPCRTYRTGIPVSIRDPGRGGASPRPGGTGRAAGAGSARGTFPRTHCEGTRTTTAVTEFEFRTSSTCQYNNNDPRCVEVATNVPDKVAVRSTVTGRTLEFTTDEWTDFLSGAKLGEFDVTA</sequence>
<evidence type="ECO:0000256" key="1">
    <source>
        <dbReference type="SAM" id="MobiDB-lite"/>
    </source>
</evidence>
<reference evidence="3 4" key="1">
    <citation type="submission" date="2019-09" db="EMBL/GenBank/DDBJ databases">
        <authorList>
            <person name="Duangmal K."/>
            <person name="Teo W.F.A."/>
            <person name="Lipun K."/>
        </authorList>
    </citation>
    <scope>NUCLEOTIDE SEQUENCE [LARGE SCALE GENOMIC DNA]</scope>
    <source>
        <strain evidence="3 4">K1PN6</strain>
    </source>
</reference>
<dbReference type="EMBL" id="VMNX01000048">
    <property type="protein sequence ID" value="MPY49912.1"/>
    <property type="molecule type" value="Genomic_DNA"/>
</dbReference>
<dbReference type="Pfam" id="PF04149">
    <property type="entry name" value="DUF397"/>
    <property type="match status" value="1"/>
</dbReference>
<comment type="caution">
    <text evidence="3">The sequence shown here is derived from an EMBL/GenBank/DDBJ whole genome shotgun (WGS) entry which is preliminary data.</text>
</comment>
<dbReference type="AlphaFoldDB" id="A0A5N8WRZ7"/>
<evidence type="ECO:0000313" key="4">
    <source>
        <dbReference type="Proteomes" id="UP000373149"/>
    </source>
</evidence>
<gene>
    <name evidence="3" type="ORF">FPZ41_15590</name>
</gene>
<organism evidence="3 4">
    <name type="scientific">Streptomyces acidicola</name>
    <dbReference type="NCBI Taxonomy" id="2596892"/>
    <lineage>
        <taxon>Bacteria</taxon>
        <taxon>Bacillati</taxon>
        <taxon>Actinomycetota</taxon>
        <taxon>Actinomycetes</taxon>
        <taxon>Kitasatosporales</taxon>
        <taxon>Streptomycetaceae</taxon>
        <taxon>Streptomyces</taxon>
    </lineage>
</organism>
<name>A0A5N8WRZ7_9ACTN</name>